<evidence type="ECO:0000313" key="7">
    <source>
        <dbReference type="EMBL" id="MUB62221.1"/>
    </source>
</evidence>
<dbReference type="EMBL" id="BQNJ01000002">
    <property type="protein sequence ID" value="GKH02480.1"/>
    <property type="molecule type" value="Genomic_DNA"/>
</dbReference>
<evidence type="ECO:0000256" key="3">
    <source>
        <dbReference type="ARBA" id="ARBA00023125"/>
    </source>
</evidence>
<reference evidence="7 8" key="1">
    <citation type="submission" date="2019-09" db="EMBL/GenBank/DDBJ databases">
        <title>Draft genome sequencing of Hungatella hathewayi 123Y-2.</title>
        <authorList>
            <person name="Lv Q."/>
            <person name="Li S."/>
        </authorList>
    </citation>
    <scope>NUCLEOTIDE SEQUENCE [LARGE SCALE GENOMIC DNA]</scope>
    <source>
        <strain evidence="7 8">123Y-2</strain>
    </source>
</reference>
<sequence>MEISVLEEFVSLVETCSFQETAAIMNLSQSSLTKHIHKLEEELNLSLFDRSTRNVKLNEYSHAFYPYAKQIVQLQHEAIATLGDLTDKDKDHFSIAYAPVLGQYGLVDTIADFSRKYPEHNLNIIESYQPMSLLKSKKCDFAFVSENDVQDESFNKMIYKTDHLAAVFPCGHPLADKESVTLEQLYGEKFILHSNSVGSTHEETQKFLNLCDSKNFIPNVIAHSEFTSTMVRYVSNGRGVAILNRLHIPAEIPNISIVDIYPTIRSYIYLLYQRKVRSASAADFLHYMIEQISQ</sequence>
<dbReference type="CDD" id="cd05466">
    <property type="entry name" value="PBP2_LTTR_substrate"/>
    <property type="match status" value="1"/>
</dbReference>
<dbReference type="Gene3D" id="3.40.190.290">
    <property type="match status" value="1"/>
</dbReference>
<protein>
    <submittedName>
        <fullName evidence="6">LysR family transcriptional regulator</fullName>
    </submittedName>
</protein>
<dbReference type="Proteomes" id="UP000434223">
    <property type="component" value="Unassembled WGS sequence"/>
</dbReference>
<dbReference type="GO" id="GO:0003700">
    <property type="term" value="F:DNA-binding transcription factor activity"/>
    <property type="evidence" value="ECO:0007669"/>
    <property type="project" value="InterPro"/>
</dbReference>
<dbReference type="GeneID" id="93148564"/>
<accession>A0A174LRK2</accession>
<dbReference type="GO" id="GO:0032993">
    <property type="term" value="C:protein-DNA complex"/>
    <property type="evidence" value="ECO:0007669"/>
    <property type="project" value="TreeGrafter"/>
</dbReference>
<comment type="similarity">
    <text evidence="1">Belongs to the LysR transcriptional regulatory family.</text>
</comment>
<dbReference type="PROSITE" id="PS50931">
    <property type="entry name" value="HTH_LYSR"/>
    <property type="match status" value="1"/>
</dbReference>
<dbReference type="RefSeq" id="WP_006775740.1">
    <property type="nucleotide sequence ID" value="NZ_BQNJ01000002.1"/>
</dbReference>
<dbReference type="InterPro" id="IPR036390">
    <property type="entry name" value="WH_DNA-bd_sf"/>
</dbReference>
<organism evidence="6 9">
    <name type="scientific">Hungatella hathewayi</name>
    <dbReference type="NCBI Taxonomy" id="154046"/>
    <lineage>
        <taxon>Bacteria</taxon>
        <taxon>Bacillati</taxon>
        <taxon>Bacillota</taxon>
        <taxon>Clostridia</taxon>
        <taxon>Lachnospirales</taxon>
        <taxon>Lachnospiraceae</taxon>
        <taxon>Hungatella</taxon>
    </lineage>
</organism>
<dbReference type="EMBL" id="WNME01000002">
    <property type="protein sequence ID" value="MUB62221.1"/>
    <property type="molecule type" value="Genomic_DNA"/>
</dbReference>
<dbReference type="Pfam" id="PF03466">
    <property type="entry name" value="LysR_substrate"/>
    <property type="match status" value="1"/>
</dbReference>
<dbReference type="SUPFAM" id="SSF53850">
    <property type="entry name" value="Periplasmic binding protein-like II"/>
    <property type="match status" value="1"/>
</dbReference>
<dbReference type="InterPro" id="IPR005119">
    <property type="entry name" value="LysR_subst-bd"/>
</dbReference>
<dbReference type="OrthoDB" id="1652954at2"/>
<comment type="caution">
    <text evidence="6">The sequence shown here is derived from an EMBL/GenBank/DDBJ whole genome shotgun (WGS) entry which is preliminary data.</text>
</comment>
<dbReference type="GO" id="GO:0003677">
    <property type="term" value="F:DNA binding"/>
    <property type="evidence" value="ECO:0007669"/>
    <property type="project" value="UniProtKB-KW"/>
</dbReference>
<evidence type="ECO:0000256" key="2">
    <source>
        <dbReference type="ARBA" id="ARBA00023015"/>
    </source>
</evidence>
<evidence type="ECO:0000256" key="1">
    <source>
        <dbReference type="ARBA" id="ARBA00009437"/>
    </source>
</evidence>
<dbReference type="PANTHER" id="PTHR30346">
    <property type="entry name" value="TRANSCRIPTIONAL DUAL REGULATOR HCAR-RELATED"/>
    <property type="match status" value="1"/>
</dbReference>
<evidence type="ECO:0000313" key="6">
    <source>
        <dbReference type="EMBL" id="GKH02480.1"/>
    </source>
</evidence>
<keyword evidence="2" id="KW-0805">Transcription regulation</keyword>
<dbReference type="SUPFAM" id="SSF46785">
    <property type="entry name" value="Winged helix' DNA-binding domain"/>
    <property type="match status" value="1"/>
</dbReference>
<name>A0A174LRK2_9FIRM</name>
<proteinExistence type="inferred from homology"/>
<reference evidence="6" key="2">
    <citation type="submission" date="2022-01" db="EMBL/GenBank/DDBJ databases">
        <title>Novel bile acid biosynthetic pathways are enriched in the microbiome of centenarians.</title>
        <authorList>
            <person name="Sato Y."/>
            <person name="Atarashi K."/>
            <person name="Plichta R.D."/>
            <person name="Arai Y."/>
            <person name="Sasajima S."/>
            <person name="Kearney M.S."/>
            <person name="Suda W."/>
            <person name="Takeshita K."/>
            <person name="Sasaki T."/>
            <person name="Okamoto S."/>
            <person name="Skelly N.A."/>
            <person name="Okamura Y."/>
            <person name="Vlamakis H."/>
            <person name="Li Y."/>
            <person name="Tanoue T."/>
            <person name="Takei H."/>
            <person name="Nittono H."/>
            <person name="Narushima S."/>
            <person name="Irie J."/>
            <person name="Itoh H."/>
            <person name="Moriya K."/>
            <person name="Sugiura Y."/>
            <person name="Suematsu M."/>
            <person name="Moritoki N."/>
            <person name="Shibata S."/>
            <person name="Littman R.D."/>
            <person name="Fischbach A.M."/>
            <person name="Uwamino Y."/>
            <person name="Inoue T."/>
            <person name="Honda A."/>
            <person name="Hattori M."/>
            <person name="Murai T."/>
            <person name="Xavier J.R."/>
            <person name="Hirose N."/>
            <person name="Honda K."/>
        </authorList>
    </citation>
    <scope>NUCLEOTIDE SEQUENCE</scope>
    <source>
        <strain evidence="6">CE91-St55</strain>
    </source>
</reference>
<evidence type="ECO:0000256" key="4">
    <source>
        <dbReference type="ARBA" id="ARBA00023163"/>
    </source>
</evidence>
<evidence type="ECO:0000313" key="8">
    <source>
        <dbReference type="Proteomes" id="UP000434223"/>
    </source>
</evidence>
<evidence type="ECO:0000259" key="5">
    <source>
        <dbReference type="PROSITE" id="PS50931"/>
    </source>
</evidence>
<dbReference type="PRINTS" id="PR00039">
    <property type="entry name" value="HTHLYSR"/>
</dbReference>
<dbReference type="Pfam" id="PF00126">
    <property type="entry name" value="HTH_1"/>
    <property type="match status" value="1"/>
</dbReference>
<feature type="domain" description="HTH lysR-type" evidence="5">
    <location>
        <begin position="1"/>
        <end position="58"/>
    </location>
</feature>
<dbReference type="InterPro" id="IPR036388">
    <property type="entry name" value="WH-like_DNA-bd_sf"/>
</dbReference>
<dbReference type="Gene3D" id="1.10.10.10">
    <property type="entry name" value="Winged helix-like DNA-binding domain superfamily/Winged helix DNA-binding domain"/>
    <property type="match status" value="1"/>
</dbReference>
<dbReference type="AlphaFoldDB" id="A0A174LRK2"/>
<dbReference type="Proteomes" id="UP001055091">
    <property type="component" value="Unassembled WGS sequence"/>
</dbReference>
<dbReference type="PANTHER" id="PTHR30346:SF0">
    <property type="entry name" value="HCA OPERON TRANSCRIPTIONAL ACTIVATOR HCAR"/>
    <property type="match status" value="1"/>
</dbReference>
<keyword evidence="3" id="KW-0238">DNA-binding</keyword>
<evidence type="ECO:0000313" key="9">
    <source>
        <dbReference type="Proteomes" id="UP001055091"/>
    </source>
</evidence>
<keyword evidence="4" id="KW-0804">Transcription</keyword>
<dbReference type="InterPro" id="IPR000847">
    <property type="entry name" value="LysR_HTH_N"/>
</dbReference>
<gene>
    <name evidence="6" type="ORF">CE91St55_44610</name>
    <name evidence="7" type="ORF">GNE07_03930</name>
</gene>